<dbReference type="InterPro" id="IPR017853">
    <property type="entry name" value="GH"/>
</dbReference>
<dbReference type="KEGG" id="aprc:113862434"/>
<dbReference type="AlphaFoldDB" id="A0A8B8L7I9"/>
<dbReference type="GO" id="GO:0004553">
    <property type="term" value="F:hydrolase activity, hydrolyzing O-glycosyl compounds"/>
    <property type="evidence" value="ECO:0007669"/>
    <property type="project" value="InterPro"/>
</dbReference>
<gene>
    <name evidence="7" type="primary">LOC113862434</name>
</gene>
<evidence type="ECO:0000256" key="3">
    <source>
        <dbReference type="RuleBase" id="RU000489"/>
    </source>
</evidence>
<name>A0A8B8L7I9_ABRPR</name>
<dbReference type="Pfam" id="PF00704">
    <property type="entry name" value="Glyco_hydro_18"/>
    <property type="match status" value="1"/>
</dbReference>
<dbReference type="PRINTS" id="PR00551">
    <property type="entry name" value="2SGLOBULIN"/>
</dbReference>
<dbReference type="InterPro" id="IPR000677">
    <property type="entry name" value="Chitinase-like"/>
</dbReference>
<dbReference type="RefSeq" id="XP_027351323.1">
    <property type="nucleotide sequence ID" value="XM_027495522.1"/>
</dbReference>
<accession>A0A8B8L7I9</accession>
<protein>
    <submittedName>
        <fullName evidence="7">Chitinase 2-like</fullName>
    </submittedName>
</protein>
<keyword evidence="6" id="KW-1185">Reference proteome</keyword>
<reference evidence="6" key="1">
    <citation type="journal article" date="2019" name="Toxins">
        <title>Detection of Abrin-Like and Prepropulchellin-Like Toxin Genes and Transcripts Using Whole Genome Sequencing and Full-Length Transcript Sequencing of Abrus precatorius.</title>
        <authorList>
            <person name="Hovde B.T."/>
            <person name="Daligault H.E."/>
            <person name="Hanschen E.R."/>
            <person name="Kunde Y.A."/>
            <person name="Johnson M.B."/>
            <person name="Starkenburg S.R."/>
            <person name="Johnson S.L."/>
        </authorList>
    </citation>
    <scope>NUCLEOTIDE SEQUENCE [LARGE SCALE GENOMIC DNA]</scope>
</reference>
<dbReference type="SUPFAM" id="SSF51445">
    <property type="entry name" value="(Trans)glycosidases"/>
    <property type="match status" value="1"/>
</dbReference>
<dbReference type="OrthoDB" id="1395031at2759"/>
<reference evidence="7" key="2">
    <citation type="submission" date="2025-08" db="UniProtKB">
        <authorList>
            <consortium name="RefSeq"/>
        </authorList>
    </citation>
    <scope>IDENTIFICATION</scope>
    <source>
        <tissue evidence="7">Young leaves</tissue>
    </source>
</reference>
<comment type="similarity">
    <text evidence="4">Belongs to the glycosyl hydrolase 18 family.</text>
</comment>
<evidence type="ECO:0000313" key="7">
    <source>
        <dbReference type="RefSeq" id="XP_027351323.1"/>
    </source>
</evidence>
<evidence type="ECO:0000256" key="1">
    <source>
        <dbReference type="ARBA" id="ARBA00022801"/>
    </source>
</evidence>
<evidence type="ECO:0000256" key="2">
    <source>
        <dbReference type="ARBA" id="ARBA00023295"/>
    </source>
</evidence>
<proteinExistence type="inferred from homology"/>
<sequence>MSLNTVVKPTIFREYIGPMSCPGLHDFPDIINPEISEFHFILAFATEEYGCDGRGTGKFTPTWNVQEFSTEKIKELKREHKNAKVVISIGGRGIKFPFNPIQQQKWIDNAKASLKAIIQDYKDPCSCITVIDGIDINYEHIKSDDFVQCIGEVIEYLKKDGLINVVSIAPSAPVLSQYKTLYKEQKCHINWVDYQFYDQCLSSKCEFEKLYRDLSDVFKDKLLAGYSTDPNDKDNQISPEDFLKACEDLIKCQFLPGIFVWNANYSADDHPPFYFEKLAQELLTKCDKE</sequence>
<dbReference type="GO" id="GO:0005975">
    <property type="term" value="P:carbohydrate metabolic process"/>
    <property type="evidence" value="ECO:0007669"/>
    <property type="project" value="InterPro"/>
</dbReference>
<dbReference type="PANTHER" id="PTHR46476">
    <property type="entry name" value="CHITINASE 2-LIKE"/>
    <property type="match status" value="1"/>
</dbReference>
<dbReference type="GeneID" id="113862434"/>
<evidence type="ECO:0000256" key="4">
    <source>
        <dbReference type="RuleBase" id="RU004453"/>
    </source>
</evidence>
<dbReference type="PANTHER" id="PTHR46476:SF13">
    <property type="entry name" value="2, PUTATIVE, EXPRESSED-RELATED"/>
    <property type="match status" value="1"/>
</dbReference>
<feature type="domain" description="GH18" evidence="5">
    <location>
        <begin position="10"/>
        <end position="289"/>
    </location>
</feature>
<keyword evidence="1 3" id="KW-0378">Hydrolase</keyword>
<evidence type="ECO:0000313" key="6">
    <source>
        <dbReference type="Proteomes" id="UP000694853"/>
    </source>
</evidence>
<dbReference type="Gene3D" id="3.20.20.80">
    <property type="entry name" value="Glycosidases"/>
    <property type="match status" value="1"/>
</dbReference>
<dbReference type="PROSITE" id="PS01095">
    <property type="entry name" value="GH18_1"/>
    <property type="match status" value="1"/>
</dbReference>
<dbReference type="InterPro" id="IPR001223">
    <property type="entry name" value="Glyco_hydro18_cat"/>
</dbReference>
<evidence type="ECO:0000259" key="5">
    <source>
        <dbReference type="PROSITE" id="PS51910"/>
    </source>
</evidence>
<dbReference type="InterPro" id="IPR001579">
    <property type="entry name" value="Glyco_hydro_18_chit_AS"/>
</dbReference>
<dbReference type="PROSITE" id="PS51910">
    <property type="entry name" value="GH18_2"/>
    <property type="match status" value="1"/>
</dbReference>
<organism evidence="6 7">
    <name type="scientific">Abrus precatorius</name>
    <name type="common">Indian licorice</name>
    <name type="synonym">Glycine abrus</name>
    <dbReference type="NCBI Taxonomy" id="3816"/>
    <lineage>
        <taxon>Eukaryota</taxon>
        <taxon>Viridiplantae</taxon>
        <taxon>Streptophyta</taxon>
        <taxon>Embryophyta</taxon>
        <taxon>Tracheophyta</taxon>
        <taxon>Spermatophyta</taxon>
        <taxon>Magnoliopsida</taxon>
        <taxon>eudicotyledons</taxon>
        <taxon>Gunneridae</taxon>
        <taxon>Pentapetalae</taxon>
        <taxon>rosids</taxon>
        <taxon>fabids</taxon>
        <taxon>Fabales</taxon>
        <taxon>Fabaceae</taxon>
        <taxon>Papilionoideae</taxon>
        <taxon>50 kb inversion clade</taxon>
        <taxon>NPAAA clade</taxon>
        <taxon>indigoferoid/millettioid clade</taxon>
        <taxon>Abreae</taxon>
        <taxon>Abrus</taxon>
    </lineage>
</organism>
<keyword evidence="2 3" id="KW-0326">Glycosidase</keyword>
<dbReference type="Proteomes" id="UP000694853">
    <property type="component" value="Unplaced"/>
</dbReference>